<organism evidence="1 2">
    <name type="scientific">Cohnella hashimotonis</name>
    <dbReference type="NCBI Taxonomy" id="2826895"/>
    <lineage>
        <taxon>Bacteria</taxon>
        <taxon>Bacillati</taxon>
        <taxon>Bacillota</taxon>
        <taxon>Bacilli</taxon>
        <taxon>Bacillales</taxon>
        <taxon>Paenibacillaceae</taxon>
        <taxon>Cohnella</taxon>
    </lineage>
</organism>
<comment type="caution">
    <text evidence="1">The sequence shown here is derived from an EMBL/GenBank/DDBJ whole genome shotgun (WGS) entry which is preliminary data.</text>
</comment>
<keyword evidence="2" id="KW-1185">Reference proteome</keyword>
<dbReference type="Proteomes" id="UP001161691">
    <property type="component" value="Unassembled WGS sequence"/>
</dbReference>
<evidence type="ECO:0000313" key="1">
    <source>
        <dbReference type="EMBL" id="MDI4643592.1"/>
    </source>
</evidence>
<dbReference type="Gene3D" id="3.90.170.10">
    <property type="entry name" value="Adenylosuccinate Synthetase, subunit A, domain 3"/>
    <property type="match status" value="1"/>
</dbReference>
<name>A0ABT6T9U0_9BACL</name>
<dbReference type="InterPro" id="IPR001114">
    <property type="entry name" value="Adenylosuccinate_synthetase"/>
</dbReference>
<dbReference type="Pfam" id="PF00709">
    <property type="entry name" value="Adenylsucc_synt"/>
    <property type="match status" value="1"/>
</dbReference>
<sequence>MTDPGARRFSELPAAARGYIAFVEETTGVKVGCVSVGPRREQTVWID</sequence>
<gene>
    <name evidence="1" type="ORF">KB449_01410</name>
</gene>
<reference evidence="1" key="1">
    <citation type="submission" date="2023-04" db="EMBL/GenBank/DDBJ databases">
        <title>Comparative genomic analysis of Cohnella hashimotonis sp. nov., isolated from the International Space Station.</title>
        <authorList>
            <person name="Venkateswaran K."/>
            <person name="Simpson A."/>
        </authorList>
    </citation>
    <scope>NUCLEOTIDE SEQUENCE</scope>
    <source>
        <strain evidence="1">F6_2S_P_1</strain>
    </source>
</reference>
<dbReference type="InterPro" id="IPR027417">
    <property type="entry name" value="P-loop_NTPase"/>
</dbReference>
<dbReference type="SUPFAM" id="SSF52540">
    <property type="entry name" value="P-loop containing nucleoside triphosphate hydrolases"/>
    <property type="match status" value="1"/>
</dbReference>
<dbReference type="EC" id="6.3.4.4" evidence="1"/>
<evidence type="ECO:0000313" key="2">
    <source>
        <dbReference type="Proteomes" id="UP001161691"/>
    </source>
</evidence>
<proteinExistence type="predicted"/>
<dbReference type="InterPro" id="IPR042111">
    <property type="entry name" value="Adenylosuccinate_synth_dom3"/>
</dbReference>
<protein>
    <submittedName>
        <fullName evidence="1">Adenylosuccinate synthetase</fullName>
        <ecNumber evidence="1">6.3.4.4</ecNumber>
    </submittedName>
</protein>
<dbReference type="RefSeq" id="WP_282906646.1">
    <property type="nucleotide sequence ID" value="NZ_JAGRPV010000001.1"/>
</dbReference>
<accession>A0ABT6T9U0</accession>
<dbReference type="EMBL" id="JAGRPV010000001">
    <property type="protein sequence ID" value="MDI4643592.1"/>
    <property type="molecule type" value="Genomic_DNA"/>
</dbReference>
<keyword evidence="1" id="KW-0436">Ligase</keyword>
<dbReference type="GO" id="GO:0004019">
    <property type="term" value="F:adenylosuccinate synthase activity"/>
    <property type="evidence" value="ECO:0007669"/>
    <property type="project" value="UniProtKB-EC"/>
</dbReference>